<keyword evidence="4 6" id="KW-0689">Ribosomal protein</keyword>
<dbReference type="Gene3D" id="3.40.50.10490">
    <property type="entry name" value="Glucose-6-phosphate isomerase like protein, domain 1"/>
    <property type="match status" value="1"/>
</dbReference>
<keyword evidence="3 6" id="KW-0963">Cytoplasm</keyword>
<accession>A0A0K1R043</accession>
<evidence type="ECO:0000256" key="5">
    <source>
        <dbReference type="ARBA" id="ARBA00023274"/>
    </source>
</evidence>
<evidence type="ECO:0000313" key="8">
    <source>
        <dbReference type="EMBL" id="AKV16239.1"/>
    </source>
</evidence>
<dbReference type="FunFam" id="3.40.50.10490:FF:000012">
    <property type="entry name" value="40S ribosomal protein SA"/>
    <property type="match status" value="1"/>
</dbReference>
<dbReference type="GO" id="GO:0006412">
    <property type="term" value="P:translation"/>
    <property type="evidence" value="ECO:0007669"/>
    <property type="project" value="UniProtKB-UniRule"/>
</dbReference>
<evidence type="ECO:0000256" key="1">
    <source>
        <dbReference type="ARBA" id="ARBA00004496"/>
    </source>
</evidence>
<dbReference type="PROSITE" id="PS00963">
    <property type="entry name" value="RIBOSOMAL_S2_2"/>
    <property type="match status" value="1"/>
</dbReference>
<protein>
    <recommendedName>
        <fullName evidence="6">Small ribosomal subunit protein uS2</fullName>
    </recommendedName>
</protein>
<evidence type="ECO:0000256" key="7">
    <source>
        <dbReference type="RuleBase" id="RU003631"/>
    </source>
</evidence>
<dbReference type="GO" id="GO:0003735">
    <property type="term" value="F:structural constituent of ribosome"/>
    <property type="evidence" value="ECO:0007669"/>
    <property type="project" value="UniProtKB-UniRule"/>
</dbReference>
<dbReference type="InterPro" id="IPR027498">
    <property type="entry name" value="Ribosomal_uS2_euk"/>
</dbReference>
<evidence type="ECO:0000256" key="2">
    <source>
        <dbReference type="ARBA" id="ARBA00006242"/>
    </source>
</evidence>
<sequence length="312" mass="34517">MASDLVKLCFSTSDCEKMLTAGVHLGSNTSDPKMRQYIFKRKPDGGHILNIQKTQEKIILAARMICAIENPADVMVMSARPYGTRAVLKFGMYTGATPIAGRLTPGTFTNQCQSKFSEPRLLVITDPRTDHQALVEAAYVNIPTIALCNADSPLKYVDLAIPCNNRSQNSIGLVWWFLCREVLRMRGTEARGTDWSVLPDLFIYRDPTETEEEKETAQTETVQPAKEGFQPDWAAEAAVPTLESQKQWSAEAAPVVAAPAATEDWSTDTGSWAPTAVPTPAAAAQCRLRPWRRVGKHHRELGLRMCPLVLRS</sequence>
<comment type="function">
    <text evidence="6">Required for the assembly and/or stability of the 40S ribosomal subunit. Required for the processing of the 20S rRNA-precursor to mature 18S rRNA in a late step of the maturation of 40S ribosomal subunits.</text>
</comment>
<dbReference type="InterPro" id="IPR005707">
    <property type="entry name" value="Ribosomal_uS2_euk/arc"/>
</dbReference>
<dbReference type="CDD" id="cd01425">
    <property type="entry name" value="RPS2"/>
    <property type="match status" value="1"/>
</dbReference>
<dbReference type="Pfam" id="PF00318">
    <property type="entry name" value="Ribosomal_S2"/>
    <property type="match status" value="2"/>
</dbReference>
<comment type="similarity">
    <text evidence="2 6 7">Belongs to the universal ribosomal protein uS2 family.</text>
</comment>
<comment type="subunit">
    <text evidence="6">Component of the small ribosomal subunit. Mature ribosomes consist of a small (40S) and a large (60S) subunit. The 40S subunit contains about 33 different proteins and 1 molecule of RNA (18S). The 60S subunit contains about 49 different proteins and 3 molecules of RNA (28S, 5.8S and 5S). Interacts with ribosomal protein S21.</text>
</comment>
<dbReference type="SUPFAM" id="SSF52313">
    <property type="entry name" value="Ribosomal protein S2"/>
    <property type="match status" value="1"/>
</dbReference>
<reference evidence="8" key="1">
    <citation type="submission" date="2015-07" db="EMBL/GenBank/DDBJ databases">
        <title>MeaNS - Measles Nucleotide Surveillance Program.</title>
        <authorList>
            <person name="Tran T."/>
            <person name="Druce J."/>
        </authorList>
    </citation>
    <scope>NUCLEOTIDE SEQUENCE</scope>
</reference>
<dbReference type="AlphaFoldDB" id="A0A0K1R043"/>
<dbReference type="PRINTS" id="PR00395">
    <property type="entry name" value="RIBOSOMALS2"/>
</dbReference>
<dbReference type="HAMAP" id="MF_03015">
    <property type="entry name" value="Ribosomal_S2_euk"/>
    <property type="match status" value="1"/>
</dbReference>
<dbReference type="GO" id="GO:0000028">
    <property type="term" value="P:ribosomal small subunit assembly"/>
    <property type="evidence" value="ECO:0007669"/>
    <property type="project" value="UniProtKB-UniRule"/>
</dbReference>
<proteinExistence type="evidence at transcript level"/>
<dbReference type="InterPro" id="IPR023591">
    <property type="entry name" value="Ribosomal_uS2_flav_dom_sf"/>
</dbReference>
<keyword evidence="5 6" id="KW-0687">Ribonucleoprotein</keyword>
<dbReference type="EMBL" id="KT372124">
    <property type="protein sequence ID" value="AKV16239.1"/>
    <property type="molecule type" value="mRNA"/>
</dbReference>
<evidence type="ECO:0000256" key="6">
    <source>
        <dbReference type="HAMAP-Rule" id="MF_03015"/>
    </source>
</evidence>
<dbReference type="GO" id="GO:0022627">
    <property type="term" value="C:cytosolic small ribosomal subunit"/>
    <property type="evidence" value="ECO:0007669"/>
    <property type="project" value="UniProtKB-UniRule"/>
</dbReference>
<organism evidence="8">
    <name type="scientific">Pectinaria gouldii</name>
    <name type="common">Trumpet worm</name>
    <name type="synonym">Ice-cream cone worm</name>
    <dbReference type="NCBI Taxonomy" id="260746"/>
    <lineage>
        <taxon>Eukaryota</taxon>
        <taxon>Metazoa</taxon>
        <taxon>Spiralia</taxon>
        <taxon>Lophotrochozoa</taxon>
        <taxon>Annelida</taxon>
        <taxon>Polychaeta</taxon>
        <taxon>Sedentaria</taxon>
        <taxon>Canalipalpata</taxon>
        <taxon>Terebellida</taxon>
        <taxon>Terebelliformia</taxon>
        <taxon>Pectinariidae</taxon>
        <taxon>Pectinaria</taxon>
    </lineage>
</organism>
<dbReference type="NCBIfam" id="TIGR01012">
    <property type="entry name" value="uS2_euk_arch"/>
    <property type="match status" value="1"/>
</dbReference>
<dbReference type="InterPro" id="IPR018130">
    <property type="entry name" value="Ribosomal_uS2_CS"/>
</dbReference>
<comment type="subcellular location">
    <subcellularLocation>
        <location evidence="1 6">Cytoplasm</location>
    </subcellularLocation>
</comment>
<dbReference type="PANTHER" id="PTHR11489">
    <property type="entry name" value="40S RIBOSOMAL PROTEIN SA"/>
    <property type="match status" value="1"/>
</dbReference>
<name>A0A0K1R043_PECGU</name>
<evidence type="ECO:0000256" key="4">
    <source>
        <dbReference type="ARBA" id="ARBA00022980"/>
    </source>
</evidence>
<dbReference type="InterPro" id="IPR001865">
    <property type="entry name" value="Ribosomal_uS2"/>
</dbReference>
<evidence type="ECO:0000256" key="3">
    <source>
        <dbReference type="ARBA" id="ARBA00022490"/>
    </source>
</evidence>